<feature type="region of interest" description="Disordered" evidence="1">
    <location>
        <begin position="6"/>
        <end position="27"/>
    </location>
</feature>
<dbReference type="STRING" id="1157962.A0A250WPI6"/>
<dbReference type="PANTHER" id="PTHR31407:SF38">
    <property type="entry name" value="PSBP DOMAIN-CONTAINING PROTEIN 4, CHLOROPLASTIC"/>
    <property type="match status" value="1"/>
</dbReference>
<dbReference type="GO" id="GO:0015979">
    <property type="term" value="P:photosynthesis"/>
    <property type="evidence" value="ECO:0007669"/>
    <property type="project" value="InterPro"/>
</dbReference>
<dbReference type="GO" id="GO:0009654">
    <property type="term" value="C:photosystem II oxygen evolving complex"/>
    <property type="evidence" value="ECO:0007669"/>
    <property type="project" value="InterPro"/>
</dbReference>
<feature type="compositionally biased region" description="Low complexity" evidence="1">
    <location>
        <begin position="9"/>
        <end position="27"/>
    </location>
</feature>
<dbReference type="SUPFAM" id="SSF55724">
    <property type="entry name" value="Mog1p/PsbP-like"/>
    <property type="match status" value="1"/>
</dbReference>
<name>A0A250WPI6_9CHLO</name>
<protein>
    <recommendedName>
        <fullName evidence="2">PsbP C-terminal domain-containing protein</fullName>
    </recommendedName>
</protein>
<feature type="domain" description="PsbP C-terminal" evidence="2">
    <location>
        <begin position="113"/>
        <end position="258"/>
    </location>
</feature>
<accession>A0A250WPI6</accession>
<evidence type="ECO:0000259" key="2">
    <source>
        <dbReference type="Pfam" id="PF01789"/>
    </source>
</evidence>
<gene>
    <name evidence="3" type="ORF">CEUSTIGMA_g211.t1</name>
</gene>
<evidence type="ECO:0000256" key="1">
    <source>
        <dbReference type="SAM" id="MobiDB-lite"/>
    </source>
</evidence>
<dbReference type="EMBL" id="BEGY01000001">
    <property type="protein sequence ID" value="GAX72755.1"/>
    <property type="molecule type" value="Genomic_DNA"/>
</dbReference>
<keyword evidence="4" id="KW-1185">Reference proteome</keyword>
<sequence length="261" mass="28381">MRLLNTNLARSTIPTSTSTSRRTVASSRPVAEKRIVSPAISDIDRRLAISAILASFLQLRGVCAPKVAQAIQGTTAGRIPGLSSKPDETGFFQYTRPEGKSGGHGVGWSEIPQYQFKVPAGWAEIPVSIADLGGTEIDLRFSSKDQGELAVVVAPVLRFVDIGFNANIKIEDIGTPSKIIKGFGPELFGKPVEDEDVLSTEVTTYDGMTYYNWHVKPHYLVSATATRNRVFILSLAANARQWKKHSDDLFAIQKTFSVASA</sequence>
<dbReference type="InterPro" id="IPR002683">
    <property type="entry name" value="PsbP_C"/>
</dbReference>
<reference evidence="3 4" key="1">
    <citation type="submission" date="2017-08" db="EMBL/GenBank/DDBJ databases">
        <title>Acidophilic green algal genome provides insights into adaptation to an acidic environment.</title>
        <authorList>
            <person name="Hirooka S."/>
            <person name="Hirose Y."/>
            <person name="Kanesaki Y."/>
            <person name="Higuchi S."/>
            <person name="Fujiwara T."/>
            <person name="Onuma R."/>
            <person name="Era A."/>
            <person name="Ohbayashi R."/>
            <person name="Uzuka A."/>
            <person name="Nozaki H."/>
            <person name="Yoshikawa H."/>
            <person name="Miyagishima S.Y."/>
        </authorList>
    </citation>
    <scope>NUCLEOTIDE SEQUENCE [LARGE SCALE GENOMIC DNA]</scope>
    <source>
        <strain evidence="3 4">NIES-2499</strain>
    </source>
</reference>
<evidence type="ECO:0000313" key="3">
    <source>
        <dbReference type="EMBL" id="GAX72755.1"/>
    </source>
</evidence>
<organism evidence="3 4">
    <name type="scientific">Chlamydomonas eustigma</name>
    <dbReference type="NCBI Taxonomy" id="1157962"/>
    <lineage>
        <taxon>Eukaryota</taxon>
        <taxon>Viridiplantae</taxon>
        <taxon>Chlorophyta</taxon>
        <taxon>core chlorophytes</taxon>
        <taxon>Chlorophyceae</taxon>
        <taxon>CS clade</taxon>
        <taxon>Chlamydomonadales</taxon>
        <taxon>Chlamydomonadaceae</taxon>
        <taxon>Chlamydomonas</taxon>
    </lineage>
</organism>
<dbReference type="GO" id="GO:0005509">
    <property type="term" value="F:calcium ion binding"/>
    <property type="evidence" value="ECO:0007669"/>
    <property type="project" value="InterPro"/>
</dbReference>
<proteinExistence type="predicted"/>
<comment type="caution">
    <text evidence="3">The sequence shown here is derived from an EMBL/GenBank/DDBJ whole genome shotgun (WGS) entry which is preliminary data.</text>
</comment>
<dbReference type="Proteomes" id="UP000232323">
    <property type="component" value="Unassembled WGS sequence"/>
</dbReference>
<dbReference type="Gene3D" id="3.40.1000.10">
    <property type="entry name" value="Mog1/PsbP, alpha/beta/alpha sandwich"/>
    <property type="match status" value="1"/>
</dbReference>
<dbReference type="GO" id="GO:0019898">
    <property type="term" value="C:extrinsic component of membrane"/>
    <property type="evidence" value="ECO:0007669"/>
    <property type="project" value="InterPro"/>
</dbReference>
<dbReference type="Pfam" id="PF01789">
    <property type="entry name" value="PsbP"/>
    <property type="match status" value="1"/>
</dbReference>
<dbReference type="AlphaFoldDB" id="A0A250WPI6"/>
<dbReference type="InterPro" id="IPR016123">
    <property type="entry name" value="Mog1/PsbP_a/b/a-sand"/>
</dbReference>
<dbReference type="PANTHER" id="PTHR31407">
    <property type="match status" value="1"/>
</dbReference>
<evidence type="ECO:0000313" key="4">
    <source>
        <dbReference type="Proteomes" id="UP000232323"/>
    </source>
</evidence>
<dbReference type="OrthoDB" id="496416at2759"/>